<dbReference type="PANTHER" id="PTHR30313:SF2">
    <property type="entry name" value="DNA PRIMASE"/>
    <property type="match status" value="1"/>
</dbReference>
<dbReference type="Gene3D" id="3.90.980.10">
    <property type="entry name" value="DNA primase, catalytic core, N-terminal domain"/>
    <property type="match status" value="1"/>
</dbReference>
<evidence type="ECO:0000256" key="8">
    <source>
        <dbReference type="ARBA" id="ARBA00022771"/>
    </source>
</evidence>
<dbReference type="Pfam" id="PF01807">
    <property type="entry name" value="Zn_ribbon_DnaG"/>
    <property type="match status" value="1"/>
</dbReference>
<dbReference type="EMBL" id="LPWF01000025">
    <property type="protein sequence ID" value="ODR97672.1"/>
    <property type="molecule type" value="Genomic_DNA"/>
</dbReference>
<proteinExistence type="predicted"/>
<evidence type="ECO:0000256" key="7">
    <source>
        <dbReference type="ARBA" id="ARBA00022723"/>
    </source>
</evidence>
<dbReference type="GO" id="GO:0005737">
    <property type="term" value="C:cytoplasm"/>
    <property type="evidence" value="ECO:0007669"/>
    <property type="project" value="TreeGrafter"/>
</dbReference>
<dbReference type="SUPFAM" id="SSF57783">
    <property type="entry name" value="Zinc beta-ribbon"/>
    <property type="match status" value="1"/>
</dbReference>
<dbReference type="GO" id="GO:0000428">
    <property type="term" value="C:DNA-directed RNA polymerase complex"/>
    <property type="evidence" value="ECO:0007669"/>
    <property type="project" value="UniProtKB-KW"/>
</dbReference>
<dbReference type="InterPro" id="IPR002694">
    <property type="entry name" value="Znf_CHC2"/>
</dbReference>
<keyword evidence="8" id="KW-0863">Zinc-finger</keyword>
<keyword evidence="7" id="KW-0479">Metal-binding</keyword>
<feature type="domain" description="Zinc finger CHC2-type" evidence="13">
    <location>
        <begin position="34"/>
        <end position="88"/>
    </location>
</feature>
<keyword evidence="9" id="KW-0862">Zinc</keyword>
<comment type="caution">
    <text evidence="14">The sequence shown here is derived from an EMBL/GenBank/DDBJ whole genome shotgun (WGS) entry which is preliminary data.</text>
</comment>
<dbReference type="Gene3D" id="3.90.580.10">
    <property type="entry name" value="Zinc finger, CHC2-type domain"/>
    <property type="match status" value="1"/>
</dbReference>
<evidence type="ECO:0000313" key="14">
    <source>
        <dbReference type="EMBL" id="ODR97672.1"/>
    </source>
</evidence>
<dbReference type="FunFam" id="3.90.580.10:FF:000001">
    <property type="entry name" value="DNA primase"/>
    <property type="match status" value="1"/>
</dbReference>
<evidence type="ECO:0000256" key="4">
    <source>
        <dbReference type="ARBA" id="ARBA00022679"/>
    </source>
</evidence>
<dbReference type="Proteomes" id="UP000094472">
    <property type="component" value="Unassembled WGS sequence"/>
</dbReference>
<evidence type="ECO:0000259" key="13">
    <source>
        <dbReference type="SMART" id="SM00400"/>
    </source>
</evidence>
<dbReference type="STRING" id="1774969.AUC69_11235"/>
<comment type="cofactor">
    <cofactor evidence="1">
        <name>Zn(2+)</name>
        <dbReference type="ChEBI" id="CHEBI:29105"/>
    </cofactor>
</comment>
<dbReference type="GO" id="GO:0008270">
    <property type="term" value="F:zinc ion binding"/>
    <property type="evidence" value="ECO:0007669"/>
    <property type="project" value="UniProtKB-KW"/>
</dbReference>
<keyword evidence="12" id="KW-0804">Transcription</keyword>
<keyword evidence="15" id="KW-1185">Reference proteome</keyword>
<keyword evidence="6" id="KW-0235">DNA replication</keyword>
<dbReference type="InterPro" id="IPR050219">
    <property type="entry name" value="DnaG_primase"/>
</dbReference>
<evidence type="ECO:0000256" key="6">
    <source>
        <dbReference type="ARBA" id="ARBA00022705"/>
    </source>
</evidence>
<keyword evidence="10" id="KW-0460">Magnesium</keyword>
<evidence type="ECO:0000256" key="11">
    <source>
        <dbReference type="ARBA" id="ARBA00023125"/>
    </source>
</evidence>
<dbReference type="GO" id="GO:0003899">
    <property type="term" value="F:DNA-directed RNA polymerase activity"/>
    <property type="evidence" value="ECO:0007669"/>
    <property type="project" value="InterPro"/>
</dbReference>
<protein>
    <recommendedName>
        <fullName evidence="13">Zinc finger CHC2-type domain-containing protein</fullName>
    </recommendedName>
</protein>
<dbReference type="GO" id="GO:1990077">
    <property type="term" value="C:primosome complex"/>
    <property type="evidence" value="ECO:0007669"/>
    <property type="project" value="UniProtKB-KW"/>
</dbReference>
<dbReference type="AlphaFoldDB" id="A0A1E3VVY0"/>
<dbReference type="PANTHER" id="PTHR30313">
    <property type="entry name" value="DNA PRIMASE"/>
    <property type="match status" value="1"/>
</dbReference>
<gene>
    <name evidence="14" type="ORF">AUC69_11235</name>
</gene>
<dbReference type="GO" id="GO:0006269">
    <property type="term" value="P:DNA replication, synthesis of primer"/>
    <property type="evidence" value="ECO:0007669"/>
    <property type="project" value="UniProtKB-KW"/>
</dbReference>
<organism evidence="14 15">
    <name type="scientific">Methyloceanibacter superfactus</name>
    <dbReference type="NCBI Taxonomy" id="1774969"/>
    <lineage>
        <taxon>Bacteria</taxon>
        <taxon>Pseudomonadati</taxon>
        <taxon>Pseudomonadota</taxon>
        <taxon>Alphaproteobacteria</taxon>
        <taxon>Hyphomicrobiales</taxon>
        <taxon>Hyphomicrobiaceae</taxon>
        <taxon>Methyloceanibacter</taxon>
    </lineage>
</organism>
<dbReference type="SMART" id="SM00400">
    <property type="entry name" value="ZnF_CHCC"/>
    <property type="match status" value="1"/>
</dbReference>
<keyword evidence="4" id="KW-0808">Transferase</keyword>
<evidence type="ECO:0000256" key="1">
    <source>
        <dbReference type="ARBA" id="ARBA00001947"/>
    </source>
</evidence>
<evidence type="ECO:0000256" key="5">
    <source>
        <dbReference type="ARBA" id="ARBA00022695"/>
    </source>
</evidence>
<dbReference type="InterPro" id="IPR036977">
    <property type="entry name" value="DNA_primase_Znf_CHC2"/>
</dbReference>
<evidence type="ECO:0000256" key="3">
    <source>
        <dbReference type="ARBA" id="ARBA00022515"/>
    </source>
</evidence>
<accession>A0A1E3VVY0</accession>
<sequence>MKFSDSFLDEIRARLPVSQVVSRRVPLKRAGREWKGLSPFNKEKTPSFTVNDQKGFYHCFSSSKHGDIFTFLMETEGLSFPEAVERLAGEAGVPMPAPDPQYEHTVKERLGLRDALEAAAKLFEEALRAPSGREALAYAENRGISRDTIKEFRIGYAPGSRETLKAALIKQGFTEAQLLDTG</sequence>
<evidence type="ECO:0000256" key="12">
    <source>
        <dbReference type="ARBA" id="ARBA00023163"/>
    </source>
</evidence>
<reference evidence="14 15" key="1">
    <citation type="journal article" date="2016" name="Environ. Microbiol.">
        <title>New Methyloceanibacter diversity from North Sea sediments includes methanotroph containing solely the soluble methane monooxygenase.</title>
        <authorList>
            <person name="Vekeman B."/>
            <person name="Kerckhof F.M."/>
            <person name="Cremers G."/>
            <person name="de Vos P."/>
            <person name="Vandamme P."/>
            <person name="Boon N."/>
            <person name="Op den Camp H.J."/>
            <person name="Heylen K."/>
        </authorList>
    </citation>
    <scope>NUCLEOTIDE SEQUENCE [LARGE SCALE GENOMIC DNA]</scope>
    <source>
        <strain evidence="14 15">R-67175</strain>
    </source>
</reference>
<keyword evidence="3" id="KW-0639">Primosome</keyword>
<keyword evidence="11" id="KW-0238">DNA-binding</keyword>
<dbReference type="OrthoDB" id="9803773at2"/>
<evidence type="ECO:0000256" key="2">
    <source>
        <dbReference type="ARBA" id="ARBA00022478"/>
    </source>
</evidence>
<dbReference type="InterPro" id="IPR037068">
    <property type="entry name" value="DNA_primase_core_N_sf"/>
</dbReference>
<keyword evidence="2" id="KW-0240">DNA-directed RNA polymerase</keyword>
<evidence type="ECO:0000256" key="9">
    <source>
        <dbReference type="ARBA" id="ARBA00022833"/>
    </source>
</evidence>
<dbReference type="InterPro" id="IPR013264">
    <property type="entry name" value="DNAG_N"/>
</dbReference>
<dbReference type="SUPFAM" id="SSF56731">
    <property type="entry name" value="DNA primase core"/>
    <property type="match status" value="1"/>
</dbReference>
<evidence type="ECO:0000256" key="10">
    <source>
        <dbReference type="ARBA" id="ARBA00022842"/>
    </source>
</evidence>
<evidence type="ECO:0000313" key="15">
    <source>
        <dbReference type="Proteomes" id="UP000094472"/>
    </source>
</evidence>
<keyword evidence="5" id="KW-0548">Nucleotidyltransferase</keyword>
<name>A0A1E3VVY0_9HYPH</name>
<dbReference type="GO" id="GO:0003677">
    <property type="term" value="F:DNA binding"/>
    <property type="evidence" value="ECO:0007669"/>
    <property type="project" value="UniProtKB-KW"/>
</dbReference>
<dbReference type="Pfam" id="PF08275">
    <property type="entry name" value="DNAG_N"/>
    <property type="match status" value="1"/>
</dbReference>